<keyword evidence="7" id="KW-1185">Reference proteome</keyword>
<evidence type="ECO:0000313" key="7">
    <source>
        <dbReference type="Proteomes" id="UP001243717"/>
    </source>
</evidence>
<evidence type="ECO:0000256" key="1">
    <source>
        <dbReference type="ARBA" id="ARBA00004308"/>
    </source>
</evidence>
<name>A0ABU1AGF7_9BACT</name>
<sequence length="352" mass="39211">MFTPAANISARTRRSASIKLGYVRLLDAAPLIIADCLGFFREAGVDVNLTREVGWATIRDKLAFGELDVVQALSPLPFVMQMGINVATTEVITGMVLNCNGNAITLSNQLREEGVDDGPSLRRYINTGFNSRKLVIGVVSLASSHHFMLCRWLDSLGINPKQDVIISVLPPDQMVRNLASNNIDGICVGEPWNSLAVEEELGWCVATSEQIAKGYPEKVLATTERFYSYRGEEYIAMIQALRQACEYCDNPNQRIEMLKILSKSKYLNCSPKTLSHAFSTEFPMGYAQTVHGEFIRFSGRDLNCPDLKRAALVYDDLLRFMPHNVSKLSTDLIPRVFRESIYAQAAGLCEVR</sequence>
<dbReference type="SUPFAM" id="SSF53850">
    <property type="entry name" value="Periplasmic binding protein-like II"/>
    <property type="match status" value="1"/>
</dbReference>
<gene>
    <name evidence="6" type="ORF">QEH59_05540</name>
</gene>
<comment type="subcellular location">
    <subcellularLocation>
        <location evidence="1">Endomembrane system</location>
    </subcellularLocation>
</comment>
<dbReference type="PANTHER" id="PTHR30024">
    <property type="entry name" value="ALIPHATIC SULFONATES-BINDING PROTEIN-RELATED"/>
    <property type="match status" value="1"/>
</dbReference>
<evidence type="ECO:0000256" key="5">
    <source>
        <dbReference type="ARBA" id="ARBA00023136"/>
    </source>
</evidence>
<dbReference type="Pfam" id="PF13379">
    <property type="entry name" value="NMT1_2"/>
    <property type="match status" value="1"/>
</dbReference>
<dbReference type="Proteomes" id="UP001243717">
    <property type="component" value="Unassembled WGS sequence"/>
</dbReference>
<dbReference type="RefSeq" id="WP_308984363.1">
    <property type="nucleotide sequence ID" value="NZ_JARXIC010000006.1"/>
</dbReference>
<dbReference type="CDD" id="cd13553">
    <property type="entry name" value="PBP2_NrtA_CpmA_like"/>
    <property type="match status" value="1"/>
</dbReference>
<evidence type="ECO:0000313" key="6">
    <source>
        <dbReference type="EMBL" id="MDQ8193876.1"/>
    </source>
</evidence>
<keyword evidence="5" id="KW-0472">Membrane</keyword>
<keyword evidence="2" id="KW-0813">Transport</keyword>
<reference evidence="6 7" key="1">
    <citation type="submission" date="2023-04" db="EMBL/GenBank/DDBJ databases">
        <title>A novel bacteria isolated from coastal sediment.</title>
        <authorList>
            <person name="Liu X.-J."/>
            <person name="Du Z.-J."/>
        </authorList>
    </citation>
    <scope>NUCLEOTIDE SEQUENCE [LARGE SCALE GENOMIC DNA]</scope>
    <source>
        <strain evidence="6 7">SDUM461004</strain>
    </source>
</reference>
<evidence type="ECO:0000256" key="4">
    <source>
        <dbReference type="ARBA" id="ARBA00022519"/>
    </source>
</evidence>
<evidence type="ECO:0000256" key="2">
    <source>
        <dbReference type="ARBA" id="ARBA00022448"/>
    </source>
</evidence>
<dbReference type="PANTHER" id="PTHR30024:SF43">
    <property type="entry name" value="BLL4572 PROTEIN"/>
    <property type="match status" value="1"/>
</dbReference>
<proteinExistence type="predicted"/>
<dbReference type="EMBL" id="JARXIC010000006">
    <property type="protein sequence ID" value="MDQ8193876.1"/>
    <property type="molecule type" value="Genomic_DNA"/>
</dbReference>
<accession>A0ABU1AGF7</accession>
<keyword evidence="4" id="KW-0997">Cell inner membrane</keyword>
<dbReference type="Gene3D" id="3.40.190.10">
    <property type="entry name" value="Periplasmic binding protein-like II"/>
    <property type="match status" value="2"/>
</dbReference>
<dbReference type="InterPro" id="IPR044527">
    <property type="entry name" value="NrtA/CpmA_ABC-bd_dom"/>
</dbReference>
<evidence type="ECO:0000256" key="3">
    <source>
        <dbReference type="ARBA" id="ARBA00022475"/>
    </source>
</evidence>
<comment type="caution">
    <text evidence="6">The sequence shown here is derived from an EMBL/GenBank/DDBJ whole genome shotgun (WGS) entry which is preliminary data.</text>
</comment>
<protein>
    <submittedName>
        <fullName evidence="6">CmpA/NrtA family ABC transporter substrate-binding protein</fullName>
    </submittedName>
</protein>
<keyword evidence="3" id="KW-1003">Cell membrane</keyword>
<organism evidence="6 7">
    <name type="scientific">Thalassobacterium sedimentorum</name>
    <dbReference type="NCBI Taxonomy" id="3041258"/>
    <lineage>
        <taxon>Bacteria</taxon>
        <taxon>Pseudomonadati</taxon>
        <taxon>Verrucomicrobiota</taxon>
        <taxon>Opitutia</taxon>
        <taxon>Puniceicoccales</taxon>
        <taxon>Coraliomargaritaceae</taxon>
        <taxon>Thalassobacterium</taxon>
    </lineage>
</organism>